<dbReference type="OrthoDB" id="3241313at2759"/>
<gene>
    <name evidence="1" type="ORF">M407DRAFT_32160</name>
</gene>
<protein>
    <submittedName>
        <fullName evidence="1">Uncharacterized protein</fullName>
    </submittedName>
</protein>
<organism evidence="1 2">
    <name type="scientific">Tulasnella calospora MUT 4182</name>
    <dbReference type="NCBI Taxonomy" id="1051891"/>
    <lineage>
        <taxon>Eukaryota</taxon>
        <taxon>Fungi</taxon>
        <taxon>Dikarya</taxon>
        <taxon>Basidiomycota</taxon>
        <taxon>Agaricomycotina</taxon>
        <taxon>Agaricomycetes</taxon>
        <taxon>Cantharellales</taxon>
        <taxon>Tulasnellaceae</taxon>
        <taxon>Tulasnella</taxon>
    </lineage>
</organism>
<accession>A0A0C3PTP9</accession>
<reference evidence="1 2" key="1">
    <citation type="submission" date="2014-04" db="EMBL/GenBank/DDBJ databases">
        <authorList>
            <consortium name="DOE Joint Genome Institute"/>
            <person name="Kuo A."/>
            <person name="Girlanda M."/>
            <person name="Perotto S."/>
            <person name="Kohler A."/>
            <person name="Nagy L.G."/>
            <person name="Floudas D."/>
            <person name="Copeland A."/>
            <person name="Barry K.W."/>
            <person name="Cichocki N."/>
            <person name="Veneault-Fourrey C."/>
            <person name="LaButti K."/>
            <person name="Lindquist E.A."/>
            <person name="Lipzen A."/>
            <person name="Lundell T."/>
            <person name="Morin E."/>
            <person name="Murat C."/>
            <person name="Sun H."/>
            <person name="Tunlid A."/>
            <person name="Henrissat B."/>
            <person name="Grigoriev I.V."/>
            <person name="Hibbett D.S."/>
            <person name="Martin F."/>
            <person name="Nordberg H.P."/>
            <person name="Cantor M.N."/>
            <person name="Hua S.X."/>
        </authorList>
    </citation>
    <scope>NUCLEOTIDE SEQUENCE [LARGE SCALE GENOMIC DNA]</scope>
    <source>
        <strain evidence="1 2">MUT 4182</strain>
    </source>
</reference>
<name>A0A0C3PTP9_9AGAM</name>
<dbReference type="AlphaFoldDB" id="A0A0C3PTP9"/>
<dbReference type="HOGENOM" id="CLU_1866616_0_0_1"/>
<keyword evidence="2" id="KW-1185">Reference proteome</keyword>
<reference evidence="2" key="2">
    <citation type="submission" date="2015-01" db="EMBL/GenBank/DDBJ databases">
        <title>Evolutionary Origins and Diversification of the Mycorrhizal Mutualists.</title>
        <authorList>
            <consortium name="DOE Joint Genome Institute"/>
            <consortium name="Mycorrhizal Genomics Consortium"/>
            <person name="Kohler A."/>
            <person name="Kuo A."/>
            <person name="Nagy L.G."/>
            <person name="Floudas D."/>
            <person name="Copeland A."/>
            <person name="Barry K.W."/>
            <person name="Cichocki N."/>
            <person name="Veneault-Fourrey C."/>
            <person name="LaButti K."/>
            <person name="Lindquist E.A."/>
            <person name="Lipzen A."/>
            <person name="Lundell T."/>
            <person name="Morin E."/>
            <person name="Murat C."/>
            <person name="Riley R."/>
            <person name="Ohm R."/>
            <person name="Sun H."/>
            <person name="Tunlid A."/>
            <person name="Henrissat B."/>
            <person name="Grigoriev I.V."/>
            <person name="Hibbett D.S."/>
            <person name="Martin F."/>
        </authorList>
    </citation>
    <scope>NUCLEOTIDE SEQUENCE [LARGE SCALE GENOMIC DNA]</scope>
    <source>
        <strain evidence="2">MUT 4182</strain>
    </source>
</reference>
<dbReference type="Proteomes" id="UP000054248">
    <property type="component" value="Unassembled WGS sequence"/>
</dbReference>
<sequence length="137" mass="14880">MDIVVPAFSDGGRSCSTVHTAVMNNVPRLATRAILESYPYLTSEGTILCPFALSEMKAIGLFRGAKVTAQAAGVSSGSSGPLGLDDLPAPDPSVQLADDVKRMLNPQWKRSDQGFDDLKREIWKQNEDFVGRLLRDL</sequence>
<evidence type="ECO:0000313" key="1">
    <source>
        <dbReference type="EMBL" id="KIO18160.1"/>
    </source>
</evidence>
<proteinExistence type="predicted"/>
<dbReference type="EMBL" id="KN823307">
    <property type="protein sequence ID" value="KIO18160.1"/>
    <property type="molecule type" value="Genomic_DNA"/>
</dbReference>
<evidence type="ECO:0000313" key="2">
    <source>
        <dbReference type="Proteomes" id="UP000054248"/>
    </source>
</evidence>